<dbReference type="AlphaFoldDB" id="A0A9J6P6F8"/>
<dbReference type="Pfam" id="PF10978">
    <property type="entry name" value="DUF2785"/>
    <property type="match status" value="1"/>
</dbReference>
<organism evidence="1 2">
    <name type="scientific">Oceanirhabdus seepicola</name>
    <dbReference type="NCBI Taxonomy" id="2828781"/>
    <lineage>
        <taxon>Bacteria</taxon>
        <taxon>Bacillati</taxon>
        <taxon>Bacillota</taxon>
        <taxon>Clostridia</taxon>
        <taxon>Eubacteriales</taxon>
        <taxon>Clostridiaceae</taxon>
        <taxon>Oceanirhabdus</taxon>
    </lineage>
</organism>
<accession>A0A9J6P6F8</accession>
<protein>
    <submittedName>
        <fullName evidence="1">DUF2785 domain-containing protein</fullName>
    </submittedName>
</protein>
<comment type="caution">
    <text evidence="1">The sequence shown here is derived from an EMBL/GenBank/DDBJ whole genome shotgun (WGS) entry which is preliminary data.</text>
</comment>
<gene>
    <name evidence="1" type="ORF">KDK92_20815</name>
</gene>
<dbReference type="InterPro" id="IPR021247">
    <property type="entry name" value="DUF2785"/>
</dbReference>
<reference evidence="1" key="2">
    <citation type="submission" date="2021-04" db="EMBL/GenBank/DDBJ databases">
        <authorList>
            <person name="Dong X."/>
        </authorList>
    </citation>
    <scope>NUCLEOTIDE SEQUENCE</scope>
    <source>
        <strain evidence="1">ZWT</strain>
    </source>
</reference>
<sequence>MSDKNLKSKLIEWKENDWNIPEEVNKYELALELMDGLKSTDPILRDELSLSFLWTVIDEEMLSKSEVSNLLKLALSEEHLFHKLGSIEDDSVFNRSFTALIIGAMIGYHNDMLEEEEQAILSKTEVVEAFHKVMEYFKKERDVRGYVDVKGWAHSAAHTGDTLANFAVCIELDKEHMLEILEGIREKVTIDYYVYKNVEAERITSTIMYISKRDDINDEDIIEWIRSFNDLEQPKDNPQYHNFIENVKNFLRSMYFRFKVKGVDSEILNEIEKVLNKINERFNKFI</sequence>
<reference evidence="1" key="1">
    <citation type="journal article" date="2021" name="mSystems">
        <title>Bacteria and Archaea Synergistically Convert Glycine Betaine to Biogenic Methane in the Formosa Cold Seep of the South China Sea.</title>
        <authorList>
            <person name="Li L."/>
            <person name="Zhang W."/>
            <person name="Zhang S."/>
            <person name="Song L."/>
            <person name="Sun Q."/>
            <person name="Zhang H."/>
            <person name="Xiang H."/>
            <person name="Dong X."/>
        </authorList>
    </citation>
    <scope>NUCLEOTIDE SEQUENCE</scope>
    <source>
        <strain evidence="1">ZWT</strain>
    </source>
</reference>
<dbReference type="RefSeq" id="WP_250861337.1">
    <property type="nucleotide sequence ID" value="NZ_JAGSOJ010000005.1"/>
</dbReference>
<dbReference type="EMBL" id="JAGSOJ010000005">
    <property type="protein sequence ID" value="MCM1992171.1"/>
    <property type="molecule type" value="Genomic_DNA"/>
</dbReference>
<dbReference type="Proteomes" id="UP001056429">
    <property type="component" value="Unassembled WGS sequence"/>
</dbReference>
<evidence type="ECO:0000313" key="1">
    <source>
        <dbReference type="EMBL" id="MCM1992171.1"/>
    </source>
</evidence>
<proteinExistence type="predicted"/>
<keyword evidence="2" id="KW-1185">Reference proteome</keyword>
<evidence type="ECO:0000313" key="2">
    <source>
        <dbReference type="Proteomes" id="UP001056429"/>
    </source>
</evidence>
<name>A0A9J6P6F8_9CLOT</name>